<evidence type="ECO:0000256" key="7">
    <source>
        <dbReference type="HAMAP-Rule" id="MF_00484"/>
    </source>
</evidence>
<evidence type="ECO:0000256" key="5">
    <source>
        <dbReference type="ARBA" id="ARBA00022679"/>
    </source>
</evidence>
<gene>
    <name evidence="7 10" type="primary">glgA</name>
    <name evidence="10" type="ORF">FTX54_013100</name>
</gene>
<dbReference type="Proteomes" id="UP000321816">
    <property type="component" value="Chromosome"/>
</dbReference>
<dbReference type="RefSeq" id="WP_147805317.1">
    <property type="nucleotide sequence ID" value="NZ_CP144914.1"/>
</dbReference>
<dbReference type="NCBIfam" id="TIGR02095">
    <property type="entry name" value="glgA"/>
    <property type="match status" value="1"/>
</dbReference>
<dbReference type="HAMAP" id="MF_00484">
    <property type="entry name" value="Glycogen_synth"/>
    <property type="match status" value="1"/>
</dbReference>
<reference evidence="10 11" key="1">
    <citation type="submission" date="2024-01" db="EMBL/GenBank/DDBJ databases">
        <title>Complete Genome Sequence of Alkalicoccus halolimnae BZ-SZ-XJ29T, a Moderately Halophilic Bacterium Isolated from a Salt Lake.</title>
        <authorList>
            <person name="Zhao B."/>
        </authorList>
    </citation>
    <scope>NUCLEOTIDE SEQUENCE [LARGE SCALE GENOMIC DNA]</scope>
    <source>
        <strain evidence="10 11">BZ-SZ-XJ29</strain>
    </source>
</reference>
<evidence type="ECO:0000256" key="4">
    <source>
        <dbReference type="ARBA" id="ARBA00022676"/>
    </source>
</evidence>
<comment type="function">
    <text evidence="2 7">Synthesizes alpha-1,4-glucan chains using ADP-glucose.</text>
</comment>
<dbReference type="InterPro" id="IPR001296">
    <property type="entry name" value="Glyco_trans_1"/>
</dbReference>
<keyword evidence="5 7" id="KW-0808">Transferase</keyword>
<name>A0A5C7EZD7_9BACI</name>
<proteinExistence type="inferred from homology"/>
<organism evidence="10 11">
    <name type="scientific">Alkalicoccus halolimnae</name>
    <dbReference type="NCBI Taxonomy" id="1667239"/>
    <lineage>
        <taxon>Bacteria</taxon>
        <taxon>Bacillati</taxon>
        <taxon>Bacillota</taxon>
        <taxon>Bacilli</taxon>
        <taxon>Bacillales</taxon>
        <taxon>Bacillaceae</taxon>
        <taxon>Alkalicoccus</taxon>
    </lineage>
</organism>
<dbReference type="CDD" id="cd03791">
    <property type="entry name" value="GT5_Glycogen_synthase_DULL1-like"/>
    <property type="match status" value="1"/>
</dbReference>
<feature type="domain" description="Starch synthase catalytic" evidence="9">
    <location>
        <begin position="3"/>
        <end position="233"/>
    </location>
</feature>
<evidence type="ECO:0000256" key="6">
    <source>
        <dbReference type="ARBA" id="ARBA00023056"/>
    </source>
</evidence>
<dbReference type="EMBL" id="CP144914">
    <property type="protein sequence ID" value="WWD79347.1"/>
    <property type="molecule type" value="Genomic_DNA"/>
</dbReference>
<feature type="domain" description="Glycosyl transferase family 1" evidence="8">
    <location>
        <begin position="286"/>
        <end position="426"/>
    </location>
</feature>
<protein>
    <recommendedName>
        <fullName evidence="7">Glycogen synthase</fullName>
        <ecNumber evidence="7">2.4.1.21</ecNumber>
    </recommendedName>
    <alternativeName>
        <fullName evidence="7">Starch [bacterial glycogen] synthase</fullName>
    </alternativeName>
</protein>
<evidence type="ECO:0000313" key="10">
    <source>
        <dbReference type="EMBL" id="WWD79347.1"/>
    </source>
</evidence>
<comment type="catalytic activity">
    <reaction evidence="1 7">
        <text>[(1-&gt;4)-alpha-D-glucosyl](n) + ADP-alpha-D-glucose = [(1-&gt;4)-alpha-D-glucosyl](n+1) + ADP + H(+)</text>
        <dbReference type="Rhea" id="RHEA:18189"/>
        <dbReference type="Rhea" id="RHEA-COMP:9584"/>
        <dbReference type="Rhea" id="RHEA-COMP:9587"/>
        <dbReference type="ChEBI" id="CHEBI:15378"/>
        <dbReference type="ChEBI" id="CHEBI:15444"/>
        <dbReference type="ChEBI" id="CHEBI:57498"/>
        <dbReference type="ChEBI" id="CHEBI:456216"/>
        <dbReference type="EC" id="2.4.1.21"/>
    </reaction>
</comment>
<keyword evidence="4 7" id="KW-0328">Glycosyltransferase</keyword>
<dbReference type="SUPFAM" id="SSF53756">
    <property type="entry name" value="UDP-Glycosyltransferase/glycogen phosphorylase"/>
    <property type="match status" value="1"/>
</dbReference>
<dbReference type="PANTHER" id="PTHR45825:SF11">
    <property type="entry name" value="ALPHA AMYLASE DOMAIN-CONTAINING PROTEIN"/>
    <property type="match status" value="1"/>
</dbReference>
<comment type="similarity">
    <text evidence="3 7">Belongs to the glycosyltransferase 1 family. Bacterial/plant glycogen synthase subfamily.</text>
</comment>
<accession>A0A5C7EZD7</accession>
<dbReference type="GO" id="GO:0005978">
    <property type="term" value="P:glycogen biosynthetic process"/>
    <property type="evidence" value="ECO:0007669"/>
    <property type="project" value="UniProtKB-UniRule"/>
</dbReference>
<sequence length="470" mass="53848">MKNILFAASEGTPFIKTGGLADVIGSLPQALNNQKDTEVRVILPLYENIDHSFKEKMTKITSFEVPVGWRLQEAGLYKSDYDGVTYYFIENDFYFGRQGIYGYFDDGERFVYYSRAVIEAMPYLDFDIDILHAHDWQAGLTVAFSNIMQPKPGMKTVFTIHNIQYQGWMTPQAFNDLMNIGAEHYPGLEWHDMINSMKAAIFHADKITTVSPSYAEEIKQPYYGEGLDPLLNERSPDLMGVINGINTDDYNPSTDPHIAAQYTTSRVKKKENKVFLQRELCLEENPDIPMYVAISRLVEQKGFHLLERVLEEFLQENVQVVVLGTGDYAFEQSFSYFSTRYPEKMATILKFSEPLARQLYAASDFFIMPSKFEPCGLSQLIALQYKSIPIVRETGGLKDTVEPYNEITGEGNGFSFANYNAHELLYTMRYSLLIYSRPELFKPLIANVNRSKFSWKDSAKLYSGLYDELV</sequence>
<dbReference type="InterPro" id="IPR013534">
    <property type="entry name" value="Starch_synth_cat_dom"/>
</dbReference>
<evidence type="ECO:0000256" key="3">
    <source>
        <dbReference type="ARBA" id="ARBA00010281"/>
    </source>
</evidence>
<dbReference type="GO" id="GO:0009011">
    <property type="term" value="F:alpha-1,4-glucan glucosyltransferase (ADP-glucose donor) activity"/>
    <property type="evidence" value="ECO:0007669"/>
    <property type="project" value="UniProtKB-UniRule"/>
</dbReference>
<dbReference type="PANTHER" id="PTHR45825">
    <property type="entry name" value="GRANULE-BOUND STARCH SYNTHASE 1, CHLOROPLASTIC/AMYLOPLASTIC"/>
    <property type="match status" value="1"/>
</dbReference>
<keyword evidence="6 7" id="KW-0320">Glycogen biosynthesis</keyword>
<dbReference type="Gene3D" id="3.40.50.2000">
    <property type="entry name" value="Glycogen Phosphorylase B"/>
    <property type="match status" value="2"/>
</dbReference>
<dbReference type="KEGG" id="ahal:FTX54_013100"/>
<comment type="pathway">
    <text evidence="7">Glycan biosynthesis; glycogen biosynthesis.</text>
</comment>
<keyword evidence="11" id="KW-1185">Reference proteome</keyword>
<evidence type="ECO:0000259" key="9">
    <source>
        <dbReference type="Pfam" id="PF08323"/>
    </source>
</evidence>
<evidence type="ECO:0000256" key="1">
    <source>
        <dbReference type="ARBA" id="ARBA00001478"/>
    </source>
</evidence>
<evidence type="ECO:0000313" key="11">
    <source>
        <dbReference type="Proteomes" id="UP000321816"/>
    </source>
</evidence>
<dbReference type="OrthoDB" id="9808590at2"/>
<dbReference type="AlphaFoldDB" id="A0A5C7EZD7"/>
<dbReference type="EC" id="2.4.1.21" evidence="7"/>
<evidence type="ECO:0000256" key="2">
    <source>
        <dbReference type="ARBA" id="ARBA00002764"/>
    </source>
</evidence>
<dbReference type="NCBIfam" id="NF001898">
    <property type="entry name" value="PRK00654.1-1"/>
    <property type="match status" value="1"/>
</dbReference>
<evidence type="ECO:0000259" key="8">
    <source>
        <dbReference type="Pfam" id="PF00534"/>
    </source>
</evidence>
<dbReference type="Pfam" id="PF08323">
    <property type="entry name" value="Glyco_transf_5"/>
    <property type="match status" value="1"/>
</dbReference>
<dbReference type="InterPro" id="IPR011835">
    <property type="entry name" value="GS/SS"/>
</dbReference>
<dbReference type="GO" id="GO:0004373">
    <property type="term" value="F:alpha-1,4-glucan glucosyltransferase (UDP-glucose donor) activity"/>
    <property type="evidence" value="ECO:0007669"/>
    <property type="project" value="InterPro"/>
</dbReference>
<dbReference type="Pfam" id="PF00534">
    <property type="entry name" value="Glycos_transf_1"/>
    <property type="match status" value="1"/>
</dbReference>
<feature type="binding site" evidence="7">
    <location>
        <position position="16"/>
    </location>
    <ligand>
        <name>ADP-alpha-D-glucose</name>
        <dbReference type="ChEBI" id="CHEBI:57498"/>
    </ligand>
</feature>